<name>A0AAD6SFL5_9AGAR</name>
<feature type="region of interest" description="Disordered" evidence="1">
    <location>
        <begin position="226"/>
        <end position="256"/>
    </location>
</feature>
<accession>A0AAD6SFL5</accession>
<dbReference type="EMBL" id="JARJCM010000130">
    <property type="protein sequence ID" value="KAJ7027046.1"/>
    <property type="molecule type" value="Genomic_DNA"/>
</dbReference>
<dbReference type="Proteomes" id="UP001218188">
    <property type="component" value="Unassembled WGS sequence"/>
</dbReference>
<dbReference type="AlphaFoldDB" id="A0AAD6SFL5"/>
<protein>
    <submittedName>
        <fullName evidence="2">Uncharacterized protein</fullName>
    </submittedName>
</protein>
<evidence type="ECO:0000256" key="1">
    <source>
        <dbReference type="SAM" id="MobiDB-lite"/>
    </source>
</evidence>
<organism evidence="2 3">
    <name type="scientific">Mycena alexandri</name>
    <dbReference type="NCBI Taxonomy" id="1745969"/>
    <lineage>
        <taxon>Eukaryota</taxon>
        <taxon>Fungi</taxon>
        <taxon>Dikarya</taxon>
        <taxon>Basidiomycota</taxon>
        <taxon>Agaricomycotina</taxon>
        <taxon>Agaricomycetes</taxon>
        <taxon>Agaricomycetidae</taxon>
        <taxon>Agaricales</taxon>
        <taxon>Marasmiineae</taxon>
        <taxon>Mycenaceae</taxon>
        <taxon>Mycena</taxon>
    </lineage>
</organism>
<comment type="caution">
    <text evidence="2">The sequence shown here is derived from an EMBL/GenBank/DDBJ whole genome shotgun (WGS) entry which is preliminary data.</text>
</comment>
<keyword evidence="3" id="KW-1185">Reference proteome</keyword>
<proteinExistence type="predicted"/>
<evidence type="ECO:0000313" key="3">
    <source>
        <dbReference type="Proteomes" id="UP001218188"/>
    </source>
</evidence>
<gene>
    <name evidence="2" type="ORF">C8F04DRAFT_1399694</name>
</gene>
<evidence type="ECO:0000313" key="2">
    <source>
        <dbReference type="EMBL" id="KAJ7027046.1"/>
    </source>
</evidence>
<feature type="region of interest" description="Disordered" evidence="1">
    <location>
        <begin position="10"/>
        <end position="33"/>
    </location>
</feature>
<sequence>MPAVVMPLAANSRRANPAHPASLARCPQPAPPAALFRHAPRSRRAAPIPIPLSLPPVATLARRFCGPFPAASALRPRRQPLSPLRHPVLRSPHLASHTRPIHAGPSPAPFTPRTKAYVEGKADLHPPRGPFHPLRALQPQSSRVWRVSRRVCRLFVSSPLRVLGRESPLTTFPCVPFLSSHHTRFPFLPGPRPTGRVRHQGGRVRERAAASAVSLMYYSQAMKAASRSSPTAPPSHGGVRAQLGQRVPGSTPLATRTGRHTEKLTQRHHLGRGHVAACNDRAEAPRAGEAYGSYSAFGSAVLKGSGT</sequence>
<reference evidence="2" key="1">
    <citation type="submission" date="2023-03" db="EMBL/GenBank/DDBJ databases">
        <title>Massive genome expansion in bonnet fungi (Mycena s.s.) driven by repeated elements and novel gene families across ecological guilds.</title>
        <authorList>
            <consortium name="Lawrence Berkeley National Laboratory"/>
            <person name="Harder C.B."/>
            <person name="Miyauchi S."/>
            <person name="Viragh M."/>
            <person name="Kuo A."/>
            <person name="Thoen E."/>
            <person name="Andreopoulos B."/>
            <person name="Lu D."/>
            <person name="Skrede I."/>
            <person name="Drula E."/>
            <person name="Henrissat B."/>
            <person name="Morin E."/>
            <person name="Kohler A."/>
            <person name="Barry K."/>
            <person name="LaButti K."/>
            <person name="Morin E."/>
            <person name="Salamov A."/>
            <person name="Lipzen A."/>
            <person name="Mereny Z."/>
            <person name="Hegedus B."/>
            <person name="Baldrian P."/>
            <person name="Stursova M."/>
            <person name="Weitz H."/>
            <person name="Taylor A."/>
            <person name="Grigoriev I.V."/>
            <person name="Nagy L.G."/>
            <person name="Martin F."/>
            <person name="Kauserud H."/>
        </authorList>
    </citation>
    <scope>NUCLEOTIDE SEQUENCE</scope>
    <source>
        <strain evidence="2">CBHHK200</strain>
    </source>
</reference>